<dbReference type="AlphaFoldDB" id="A0A3B0YLS4"/>
<dbReference type="InterPro" id="IPR046357">
    <property type="entry name" value="PPIase_dom_sf"/>
</dbReference>
<evidence type="ECO:0000313" key="2">
    <source>
        <dbReference type="EMBL" id="VAW75219.1"/>
    </source>
</evidence>
<dbReference type="InterPro" id="IPR027304">
    <property type="entry name" value="Trigger_fact/SurA_dom_sf"/>
</dbReference>
<proteinExistence type="predicted"/>
<protein>
    <recommendedName>
        <fullName evidence="1">PpiC domain-containing protein</fullName>
    </recommendedName>
</protein>
<evidence type="ECO:0000259" key="1">
    <source>
        <dbReference type="PROSITE" id="PS50198"/>
    </source>
</evidence>
<sequence length="311" mass="35960">MHNTFTNSATPKKHSSAVFLDLGRYFSSLCIIVSIIFISACENKSKSNAEANIYKKLFKKKGTHQHAKLPYKTLAIINLEVVSEPLFELFLSAKKQANPAITIDRAVATKNLVNIFLLAQKARQENIHKIRKVKEQLKFQKISLLAKLYLNKMKASIVITDQEMELAHRKRYLDRDNHEYKTRHIVLKNRKMAITIMRKLVNNENFATLARRYSTAPSSSFGGALEWFRPDAVSRKFAAAVRRLSKGETSRYPLKTNHGYHIILLEDVRKVSPPSLKNVYLRLREDLVQNKIKKHIEKLRRYSTITINQKN</sequence>
<dbReference type="PANTHER" id="PTHR47245">
    <property type="entry name" value="PEPTIDYLPROLYL ISOMERASE"/>
    <property type="match status" value="1"/>
</dbReference>
<accession>A0A3B0YLS4</accession>
<dbReference type="GO" id="GO:0003755">
    <property type="term" value="F:peptidyl-prolyl cis-trans isomerase activity"/>
    <property type="evidence" value="ECO:0007669"/>
    <property type="project" value="InterPro"/>
</dbReference>
<gene>
    <name evidence="2" type="ORF">MNBD_GAMMA12-891</name>
</gene>
<dbReference type="InterPro" id="IPR050245">
    <property type="entry name" value="PrsA_foldase"/>
</dbReference>
<dbReference type="PROSITE" id="PS50198">
    <property type="entry name" value="PPIC_PPIASE_2"/>
    <property type="match status" value="1"/>
</dbReference>
<feature type="domain" description="PpiC" evidence="1">
    <location>
        <begin position="177"/>
        <end position="267"/>
    </location>
</feature>
<name>A0A3B0YLS4_9ZZZZ</name>
<dbReference type="Gene3D" id="3.10.50.40">
    <property type="match status" value="1"/>
</dbReference>
<dbReference type="Pfam" id="PF00639">
    <property type="entry name" value="Rotamase"/>
    <property type="match status" value="1"/>
</dbReference>
<organism evidence="2">
    <name type="scientific">hydrothermal vent metagenome</name>
    <dbReference type="NCBI Taxonomy" id="652676"/>
    <lineage>
        <taxon>unclassified sequences</taxon>
        <taxon>metagenomes</taxon>
        <taxon>ecological metagenomes</taxon>
    </lineage>
</organism>
<reference evidence="2" key="1">
    <citation type="submission" date="2018-06" db="EMBL/GenBank/DDBJ databases">
        <authorList>
            <person name="Zhirakovskaya E."/>
        </authorList>
    </citation>
    <scope>NUCLEOTIDE SEQUENCE</scope>
</reference>
<dbReference type="InterPro" id="IPR000297">
    <property type="entry name" value="PPIase_PpiC"/>
</dbReference>
<dbReference type="SUPFAM" id="SSF54534">
    <property type="entry name" value="FKBP-like"/>
    <property type="match status" value="1"/>
</dbReference>
<dbReference type="EMBL" id="UOFL01000076">
    <property type="protein sequence ID" value="VAW75219.1"/>
    <property type="molecule type" value="Genomic_DNA"/>
</dbReference>
<dbReference type="PANTHER" id="PTHR47245:SF2">
    <property type="entry name" value="PEPTIDYL-PROLYL CIS-TRANS ISOMERASE HP_0175-RELATED"/>
    <property type="match status" value="1"/>
</dbReference>
<dbReference type="SUPFAM" id="SSF109998">
    <property type="entry name" value="Triger factor/SurA peptide-binding domain-like"/>
    <property type="match status" value="1"/>
</dbReference>